<dbReference type="SMR" id="A0A1H5VFM8"/>
<evidence type="ECO:0000259" key="2">
    <source>
        <dbReference type="PROSITE" id="PS51819"/>
    </source>
</evidence>
<dbReference type="PANTHER" id="PTHR43048:SF6">
    <property type="entry name" value="BLR8189 PROTEIN"/>
    <property type="match status" value="1"/>
</dbReference>
<name>A0A1H5VFM8_9PSEU</name>
<dbReference type="InterPro" id="IPR004360">
    <property type="entry name" value="Glyas_Fos-R_dOase_dom"/>
</dbReference>
<dbReference type="Proteomes" id="UP000199690">
    <property type="component" value="Unassembled WGS sequence"/>
</dbReference>
<organism evidence="3 6">
    <name type="scientific">Saccharopolyspora kobensis</name>
    <dbReference type="NCBI Taxonomy" id="146035"/>
    <lineage>
        <taxon>Bacteria</taxon>
        <taxon>Bacillati</taxon>
        <taxon>Actinomycetota</taxon>
        <taxon>Actinomycetes</taxon>
        <taxon>Pseudonocardiales</taxon>
        <taxon>Pseudonocardiaceae</taxon>
        <taxon>Saccharopolyspora</taxon>
    </lineage>
</organism>
<dbReference type="EMBL" id="FNVB01000002">
    <property type="protein sequence ID" value="SEF85618.1"/>
    <property type="molecule type" value="Genomic_DNA"/>
</dbReference>
<evidence type="ECO:0000256" key="1">
    <source>
        <dbReference type="ARBA" id="ARBA00022723"/>
    </source>
</evidence>
<evidence type="ECO:0000313" key="3">
    <source>
        <dbReference type="EMBL" id="SEF85618.1"/>
    </source>
</evidence>
<dbReference type="GO" id="GO:0004493">
    <property type="term" value="F:methylmalonyl-CoA epimerase activity"/>
    <property type="evidence" value="ECO:0007669"/>
    <property type="project" value="TreeGrafter"/>
</dbReference>
<dbReference type="AlphaFoldDB" id="A0A1H5VFM8"/>
<keyword evidence="1" id="KW-0479">Metal-binding</keyword>
<gene>
    <name evidence="3" type="ORF">SAMN02982929_00857</name>
    <name evidence="4" type="ORF">SAMN05216506_1011213</name>
</gene>
<dbReference type="GO" id="GO:0046872">
    <property type="term" value="F:metal ion binding"/>
    <property type="evidence" value="ECO:0007669"/>
    <property type="project" value="UniProtKB-KW"/>
</dbReference>
<keyword evidence="5" id="KW-1185">Reference proteome</keyword>
<dbReference type="EMBL" id="FOME01000001">
    <property type="protein sequence ID" value="SFC61689.1"/>
    <property type="molecule type" value="Genomic_DNA"/>
</dbReference>
<keyword evidence="3" id="KW-0223">Dioxygenase</keyword>
<dbReference type="PROSITE" id="PS51819">
    <property type="entry name" value="VOC"/>
    <property type="match status" value="1"/>
</dbReference>
<dbReference type="Gene3D" id="3.10.180.10">
    <property type="entry name" value="2,3-Dihydroxybiphenyl 1,2-Dioxygenase, domain 1"/>
    <property type="match status" value="1"/>
</dbReference>
<dbReference type="RefSeq" id="WP_093346972.1">
    <property type="nucleotide sequence ID" value="NZ_FNVB01000002.1"/>
</dbReference>
<dbReference type="InterPro" id="IPR037523">
    <property type="entry name" value="VOC_core"/>
</dbReference>
<evidence type="ECO:0000313" key="4">
    <source>
        <dbReference type="EMBL" id="SFC61689.1"/>
    </source>
</evidence>
<dbReference type="Pfam" id="PF00903">
    <property type="entry name" value="Glyoxalase"/>
    <property type="match status" value="1"/>
</dbReference>
<dbReference type="InterPro" id="IPR029068">
    <property type="entry name" value="Glyas_Bleomycin-R_OHBP_Dase"/>
</dbReference>
<proteinExistence type="predicted"/>
<keyword evidence="3" id="KW-0560">Oxidoreductase</keyword>
<sequence>MTRRGIPGAVAVHHVAYTVPDLDQAVEFFTDVIGAELAYTLVQDAAGDWMTRKLDVDAAATARIAMLRLGPVTNLELFEYTAPDQRRQLPRNSDWGGHHLAIHVADVDAAAEYLRAQPGVRVLSTPETIADGPIAGDRWVYFTTPWGMQLELINLPPGAPFEQQTDVRLYQPDGSWSDRIGGS</sequence>
<accession>A0A1I1KLN3</accession>
<dbReference type="Proteomes" id="UP000236729">
    <property type="component" value="Unassembled WGS sequence"/>
</dbReference>
<reference evidence="3" key="1">
    <citation type="submission" date="2016-10" db="EMBL/GenBank/DDBJ databases">
        <authorList>
            <person name="de Groot N.N."/>
        </authorList>
    </citation>
    <scope>NUCLEOTIDE SEQUENCE [LARGE SCALE GENOMIC DNA]</scope>
    <source>
        <strain evidence="3">ATCC 20501</strain>
    </source>
</reference>
<dbReference type="PANTHER" id="PTHR43048">
    <property type="entry name" value="METHYLMALONYL-COA EPIMERASE"/>
    <property type="match status" value="1"/>
</dbReference>
<evidence type="ECO:0000313" key="5">
    <source>
        <dbReference type="Proteomes" id="UP000199690"/>
    </source>
</evidence>
<dbReference type="GO" id="GO:0046491">
    <property type="term" value="P:L-methylmalonyl-CoA metabolic process"/>
    <property type="evidence" value="ECO:0007669"/>
    <property type="project" value="TreeGrafter"/>
</dbReference>
<reference evidence="5 6" key="2">
    <citation type="submission" date="2016-10" db="EMBL/GenBank/DDBJ databases">
        <authorList>
            <person name="Varghese N."/>
            <person name="Submissions S."/>
        </authorList>
    </citation>
    <scope>NUCLEOTIDE SEQUENCE [LARGE SCALE GENOMIC DNA]</scope>
    <source>
        <strain evidence="6">ATCC 20501</strain>
        <strain evidence="4 5">CGMCC 4.3529</strain>
    </source>
</reference>
<dbReference type="CDD" id="cd16361">
    <property type="entry name" value="VOC_ShValD_like"/>
    <property type="match status" value="1"/>
</dbReference>
<accession>A0A1H5VFM8</accession>
<dbReference type="InterPro" id="IPR051785">
    <property type="entry name" value="MMCE/EMCE_epimerase"/>
</dbReference>
<dbReference type="GO" id="GO:0051213">
    <property type="term" value="F:dioxygenase activity"/>
    <property type="evidence" value="ECO:0007669"/>
    <property type="project" value="UniProtKB-KW"/>
</dbReference>
<dbReference type="SUPFAM" id="SSF54593">
    <property type="entry name" value="Glyoxalase/Bleomycin resistance protein/Dihydroxybiphenyl dioxygenase"/>
    <property type="match status" value="1"/>
</dbReference>
<protein>
    <submittedName>
        <fullName evidence="3">Catechol 2,3-dioxygenase</fullName>
    </submittedName>
</protein>
<feature type="domain" description="VOC" evidence="2">
    <location>
        <begin position="11"/>
        <end position="155"/>
    </location>
</feature>
<evidence type="ECO:0000313" key="6">
    <source>
        <dbReference type="Proteomes" id="UP000236729"/>
    </source>
</evidence>